<dbReference type="Proteomes" id="UP000236178">
    <property type="component" value="Unassembled WGS sequence"/>
</dbReference>
<dbReference type="EMBL" id="PJOS01000042">
    <property type="protein sequence ID" value="PKT70941.1"/>
    <property type="molecule type" value="Genomic_DNA"/>
</dbReference>
<comment type="caution">
    <text evidence="2">The sequence shown here is derived from an EMBL/GenBank/DDBJ whole genome shotgun (WGS) entry which is preliminary data.</text>
</comment>
<evidence type="ECO:0000313" key="3">
    <source>
        <dbReference type="Proteomes" id="UP000236178"/>
    </source>
</evidence>
<organism evidence="2 3">
    <name type="scientific">Streptomyces populi</name>
    <dbReference type="NCBI Taxonomy" id="2058924"/>
    <lineage>
        <taxon>Bacteria</taxon>
        <taxon>Bacillati</taxon>
        <taxon>Actinomycetota</taxon>
        <taxon>Actinomycetes</taxon>
        <taxon>Kitasatosporales</taxon>
        <taxon>Streptomycetaceae</taxon>
        <taxon>Streptomyces</taxon>
    </lineage>
</organism>
<feature type="compositionally biased region" description="Basic and acidic residues" evidence="1">
    <location>
        <begin position="88"/>
        <end position="97"/>
    </location>
</feature>
<protein>
    <submittedName>
        <fullName evidence="2">Uncharacterized protein</fullName>
    </submittedName>
</protein>
<keyword evidence="3" id="KW-1185">Reference proteome</keyword>
<proteinExistence type="predicted"/>
<feature type="compositionally biased region" description="Pro residues" evidence="1">
    <location>
        <begin position="62"/>
        <end position="76"/>
    </location>
</feature>
<dbReference type="AlphaFoldDB" id="A0A2I0SM05"/>
<name>A0A2I0SM05_9ACTN</name>
<evidence type="ECO:0000256" key="1">
    <source>
        <dbReference type="SAM" id="MobiDB-lite"/>
    </source>
</evidence>
<gene>
    <name evidence="2" type="ORF">CW362_21975</name>
</gene>
<evidence type="ECO:0000313" key="2">
    <source>
        <dbReference type="EMBL" id="PKT70941.1"/>
    </source>
</evidence>
<reference evidence="2 3" key="1">
    <citation type="submission" date="2017-12" db="EMBL/GenBank/DDBJ databases">
        <title>Streptomyces populusis sp. nov., a novel endophytic actinobacterium isolated from stems of Populus adenopoda Maxim.</title>
        <authorList>
            <person name="Wang Z."/>
        </authorList>
    </citation>
    <scope>NUCLEOTIDE SEQUENCE [LARGE SCALE GENOMIC DNA]</scope>
    <source>
        <strain evidence="2 3">A249</strain>
    </source>
</reference>
<feature type="region of interest" description="Disordered" evidence="1">
    <location>
        <begin position="1"/>
        <end position="97"/>
    </location>
</feature>
<accession>A0A2I0SM05</accession>
<sequence length="97" mass="10625">MSDPIPPADWEEHFGSGPRPAPEDVVPPRPDVVQVTRTEDAEDAEEDESRTAAHPGSGLPAEAPPLPAPQPRPGEQPRPMWRRPPGQQDDKGEPTRR</sequence>
<dbReference type="RefSeq" id="WP_103551229.1">
    <property type="nucleotide sequence ID" value="NZ_JBHJSK010000023.1"/>
</dbReference>